<dbReference type="EMBL" id="JXTC01000354">
    <property type="protein sequence ID" value="PON61630.1"/>
    <property type="molecule type" value="Genomic_DNA"/>
</dbReference>
<dbReference type="STRING" id="63057.A0A2P5CKQ5"/>
<organism evidence="3 4">
    <name type="scientific">Trema orientale</name>
    <name type="common">Charcoal tree</name>
    <name type="synonym">Celtis orientalis</name>
    <dbReference type="NCBI Taxonomy" id="63057"/>
    <lineage>
        <taxon>Eukaryota</taxon>
        <taxon>Viridiplantae</taxon>
        <taxon>Streptophyta</taxon>
        <taxon>Embryophyta</taxon>
        <taxon>Tracheophyta</taxon>
        <taxon>Spermatophyta</taxon>
        <taxon>Magnoliopsida</taxon>
        <taxon>eudicotyledons</taxon>
        <taxon>Gunneridae</taxon>
        <taxon>Pentapetalae</taxon>
        <taxon>rosids</taxon>
        <taxon>fabids</taxon>
        <taxon>Rosales</taxon>
        <taxon>Cannabaceae</taxon>
        <taxon>Trema</taxon>
    </lineage>
</organism>
<dbReference type="PANTHER" id="PTHR31476:SF8">
    <property type="entry name" value="EXPRESSED PROTEIN"/>
    <property type="match status" value="1"/>
</dbReference>
<evidence type="ECO:0000259" key="2">
    <source>
        <dbReference type="Pfam" id="PF11955"/>
    </source>
</evidence>
<keyword evidence="4" id="KW-1185">Reference proteome</keyword>
<dbReference type="OrthoDB" id="1929112at2759"/>
<proteinExistence type="predicted"/>
<feature type="domain" description="PORR" evidence="2">
    <location>
        <begin position="54"/>
        <end position="382"/>
    </location>
</feature>
<accession>A0A2P5CKQ5</accession>
<sequence length="451" mass="52588">MKPVKLYRPTLDGFLHTLAIRRNWLEESLFGTCPSSQSRFMTTSKRVQDRSKTKRVHDLEIATEKWKIASKVLFLMEILKKEPEMIIPVRSLEQYRRQINLPKPHKISDFVRKSPKLFELYKDQRGVLWCGMTKTAEDLVEEEERLVKEHEDKAAEYVTRFLMMSVDKRIALDKISHFRRDFGLPVDFRTEWVHKYPQNFKLVKNGEGSQYLELVDCNPAWAITELEKKVMGINGVTDHTPGLLSLPFPLKFPPNYKKVYRHGGKIEHFQKRSYLSPYADARGLKAGSLEFDKRAVAVMHELLSFTVEKRLITTDHLTHFRRELVMPQKLMRLLLKHCGIFYVSERGKRFSVFLTEAYEGSELKEKGPWVLWKEKVQSLTGYRGKKKRFECFSDASDMEEDDGLVESDSEIESICLELEEEESASGLEDGLSTDDAEMEIGEVRNAYKEDV</sequence>
<dbReference type="Pfam" id="PF11955">
    <property type="entry name" value="PORR"/>
    <property type="match status" value="1"/>
</dbReference>
<keyword evidence="1" id="KW-0175">Coiled coil</keyword>
<evidence type="ECO:0000313" key="3">
    <source>
        <dbReference type="EMBL" id="PON61630.1"/>
    </source>
</evidence>
<evidence type="ECO:0000313" key="4">
    <source>
        <dbReference type="Proteomes" id="UP000237000"/>
    </source>
</evidence>
<name>A0A2P5CKQ5_TREOI</name>
<feature type="coiled-coil region" evidence="1">
    <location>
        <begin position="133"/>
        <end position="160"/>
    </location>
</feature>
<comment type="caution">
    <text evidence="3">The sequence shown here is derived from an EMBL/GenBank/DDBJ whole genome shotgun (WGS) entry which is preliminary data.</text>
</comment>
<evidence type="ECO:0000256" key="1">
    <source>
        <dbReference type="SAM" id="Coils"/>
    </source>
</evidence>
<dbReference type="FunCoup" id="A0A2P5CKQ5">
    <property type="interactions" value="1392"/>
</dbReference>
<dbReference type="InParanoid" id="A0A2P5CKQ5"/>
<dbReference type="InterPro" id="IPR045040">
    <property type="entry name" value="PORR_fam"/>
</dbReference>
<gene>
    <name evidence="3" type="ORF">TorRG33x02_281220</name>
</gene>
<dbReference type="InterPro" id="IPR021099">
    <property type="entry name" value="PORR_domain"/>
</dbReference>
<protein>
    <submittedName>
        <fullName evidence="3">Plant organelle RNA recognition domain containing protein</fullName>
    </submittedName>
</protein>
<dbReference type="PANTHER" id="PTHR31476">
    <property type="entry name" value="PROTEIN WHAT'S THIS FACTOR 1 HOMOLOG, CHLOROPLASTIC"/>
    <property type="match status" value="1"/>
</dbReference>
<dbReference type="GO" id="GO:0003723">
    <property type="term" value="F:RNA binding"/>
    <property type="evidence" value="ECO:0007669"/>
    <property type="project" value="InterPro"/>
</dbReference>
<dbReference type="AlphaFoldDB" id="A0A2P5CKQ5"/>
<reference evidence="4" key="1">
    <citation type="submission" date="2016-06" db="EMBL/GenBank/DDBJ databases">
        <title>Parallel loss of symbiosis genes in relatives of nitrogen-fixing non-legume Parasponia.</title>
        <authorList>
            <person name="Van Velzen R."/>
            <person name="Holmer R."/>
            <person name="Bu F."/>
            <person name="Rutten L."/>
            <person name="Van Zeijl A."/>
            <person name="Liu W."/>
            <person name="Santuari L."/>
            <person name="Cao Q."/>
            <person name="Sharma T."/>
            <person name="Shen D."/>
            <person name="Roswanjaya Y."/>
            <person name="Wardhani T."/>
            <person name="Kalhor M.S."/>
            <person name="Jansen J."/>
            <person name="Van den Hoogen J."/>
            <person name="Gungor B."/>
            <person name="Hartog M."/>
            <person name="Hontelez J."/>
            <person name="Verver J."/>
            <person name="Yang W.-C."/>
            <person name="Schijlen E."/>
            <person name="Repin R."/>
            <person name="Schilthuizen M."/>
            <person name="Schranz E."/>
            <person name="Heidstra R."/>
            <person name="Miyata K."/>
            <person name="Fedorova E."/>
            <person name="Kohlen W."/>
            <person name="Bisseling T."/>
            <person name="Smit S."/>
            <person name="Geurts R."/>
        </authorList>
    </citation>
    <scope>NUCLEOTIDE SEQUENCE [LARGE SCALE GENOMIC DNA]</scope>
    <source>
        <strain evidence="4">cv. RG33-2</strain>
    </source>
</reference>
<dbReference type="Proteomes" id="UP000237000">
    <property type="component" value="Unassembled WGS sequence"/>
</dbReference>